<evidence type="ECO:0000313" key="1">
    <source>
        <dbReference type="EMBL" id="MPM26913.1"/>
    </source>
</evidence>
<dbReference type="AlphaFoldDB" id="A0A644YK93"/>
<organism evidence="1">
    <name type="scientific">bioreactor metagenome</name>
    <dbReference type="NCBI Taxonomy" id="1076179"/>
    <lineage>
        <taxon>unclassified sequences</taxon>
        <taxon>metagenomes</taxon>
        <taxon>ecological metagenomes</taxon>
    </lineage>
</organism>
<accession>A0A644YK93</accession>
<dbReference type="EMBL" id="VSSQ01004860">
    <property type="protein sequence ID" value="MPM26913.1"/>
    <property type="molecule type" value="Genomic_DNA"/>
</dbReference>
<proteinExistence type="predicted"/>
<gene>
    <name evidence="1" type="ORF">SDC9_73418</name>
</gene>
<comment type="caution">
    <text evidence="1">The sequence shown here is derived from an EMBL/GenBank/DDBJ whole genome shotgun (WGS) entry which is preliminary data.</text>
</comment>
<reference evidence="1" key="1">
    <citation type="submission" date="2019-08" db="EMBL/GenBank/DDBJ databases">
        <authorList>
            <person name="Kucharzyk K."/>
            <person name="Murdoch R.W."/>
            <person name="Higgins S."/>
            <person name="Loffler F."/>
        </authorList>
    </citation>
    <scope>NUCLEOTIDE SEQUENCE</scope>
</reference>
<name>A0A644YK93_9ZZZZ</name>
<sequence>MPIALDLAVSQPGAIYNTGMLFLIQNHHIVASHQSTDRAQIGLHSCGEYQGGIFAHPGSQFTLKMFMHCQGTI</sequence>
<protein>
    <submittedName>
        <fullName evidence="1">Uncharacterized protein</fullName>
    </submittedName>
</protein>